<comment type="caution">
    <text evidence="2">The sequence shown here is derived from an EMBL/GenBank/DDBJ whole genome shotgun (WGS) entry which is preliminary data.</text>
</comment>
<dbReference type="AlphaFoldDB" id="K0THD8"/>
<evidence type="ECO:0000313" key="3">
    <source>
        <dbReference type="Proteomes" id="UP000266841"/>
    </source>
</evidence>
<feature type="non-terminal residue" evidence="2">
    <location>
        <position position="200"/>
    </location>
</feature>
<keyword evidence="3" id="KW-1185">Reference proteome</keyword>
<sequence length="200" mass="21916">MLAPSARAWSDIEGQTWGSTATFQGGVSSPAAAFLDELNRRQEMQWEMSMWQELTAGFLGSRHQPHFDKCERPGSTHPFWSEPRGGQVGPPRPIDRLDGPNDAVNIFRTTPTTNEPNFTTREASADVGTPSREMSSREHPQRRTLRSNFMSAFDLSFAPGTPESHSTIGMPDGPDAEELMLPTVEDGLLDGRGPPPPPSA</sequence>
<protein>
    <submittedName>
        <fullName evidence="2">Uncharacterized protein</fullName>
    </submittedName>
</protein>
<organism evidence="2 3">
    <name type="scientific">Thalassiosira oceanica</name>
    <name type="common">Marine diatom</name>
    <dbReference type="NCBI Taxonomy" id="159749"/>
    <lineage>
        <taxon>Eukaryota</taxon>
        <taxon>Sar</taxon>
        <taxon>Stramenopiles</taxon>
        <taxon>Ochrophyta</taxon>
        <taxon>Bacillariophyta</taxon>
        <taxon>Coscinodiscophyceae</taxon>
        <taxon>Thalassiosirophycidae</taxon>
        <taxon>Thalassiosirales</taxon>
        <taxon>Thalassiosiraceae</taxon>
        <taxon>Thalassiosira</taxon>
    </lineage>
</organism>
<evidence type="ECO:0000256" key="1">
    <source>
        <dbReference type="SAM" id="MobiDB-lite"/>
    </source>
</evidence>
<dbReference type="Proteomes" id="UP000266841">
    <property type="component" value="Unassembled WGS sequence"/>
</dbReference>
<gene>
    <name evidence="2" type="ORF">THAOC_08817</name>
</gene>
<proteinExistence type="predicted"/>
<feature type="compositionally biased region" description="Low complexity" evidence="1">
    <location>
        <begin position="109"/>
        <end position="122"/>
    </location>
</feature>
<feature type="region of interest" description="Disordered" evidence="1">
    <location>
        <begin position="109"/>
        <end position="200"/>
    </location>
</feature>
<evidence type="ECO:0000313" key="2">
    <source>
        <dbReference type="EMBL" id="EJK69882.1"/>
    </source>
</evidence>
<name>K0THD8_THAOC</name>
<reference evidence="2 3" key="1">
    <citation type="journal article" date="2012" name="Genome Biol.">
        <title>Genome and low-iron response of an oceanic diatom adapted to chronic iron limitation.</title>
        <authorList>
            <person name="Lommer M."/>
            <person name="Specht M."/>
            <person name="Roy A.S."/>
            <person name="Kraemer L."/>
            <person name="Andreson R."/>
            <person name="Gutowska M.A."/>
            <person name="Wolf J."/>
            <person name="Bergner S.V."/>
            <person name="Schilhabel M.B."/>
            <person name="Klostermeier U.C."/>
            <person name="Beiko R.G."/>
            <person name="Rosenstiel P."/>
            <person name="Hippler M."/>
            <person name="Laroche J."/>
        </authorList>
    </citation>
    <scope>NUCLEOTIDE SEQUENCE [LARGE SCALE GENOMIC DNA]</scope>
    <source>
        <strain evidence="2 3">CCMP1005</strain>
    </source>
</reference>
<accession>K0THD8</accession>
<dbReference type="EMBL" id="AGNL01009421">
    <property type="protein sequence ID" value="EJK69882.1"/>
    <property type="molecule type" value="Genomic_DNA"/>
</dbReference>